<accession>A0A559T5U6</accession>
<dbReference type="EMBL" id="VISQ01000001">
    <property type="protein sequence ID" value="TVZ69978.1"/>
    <property type="molecule type" value="Genomic_DNA"/>
</dbReference>
<proteinExistence type="predicted"/>
<sequence>MLNHFDSSAAVAIVTLMNALIEIGAIAKETDKHATRETEYSGAITPQAFALIELRASEAIGQANTILENDIRVIEEERLNVNLPVIPKLSDIPLETLLALSIFPTTTGKIKLTVENGVIRSSAPIPADHLDCSLDTFPFSQ</sequence>
<gene>
    <name evidence="1" type="ORF">FHU10_2523</name>
</gene>
<reference evidence="1" key="1">
    <citation type="submission" date="2019-06" db="EMBL/GenBank/DDBJ databases">
        <authorList>
            <person name="Deangelis K."/>
            <person name="Huntemann M."/>
            <person name="Clum A."/>
            <person name="Pillay M."/>
            <person name="Palaniappan K."/>
            <person name="Varghese N."/>
            <person name="Mikhailova N."/>
            <person name="Stamatis D."/>
            <person name="Reddy T."/>
            <person name="Daum C."/>
            <person name="Shapiro N."/>
            <person name="Ivanova N."/>
            <person name="Kyrpides N."/>
            <person name="Woyke T."/>
        </authorList>
    </citation>
    <scope>NUCLEOTIDE SEQUENCE [LARGE SCALE GENOMIC DNA]</scope>
    <source>
        <strain evidence="1">128R</strain>
    </source>
</reference>
<name>A0A559T5U6_SERFO</name>
<evidence type="ECO:0000313" key="1">
    <source>
        <dbReference type="EMBL" id="TVZ69978.1"/>
    </source>
</evidence>
<organism evidence="1">
    <name type="scientific">Serratia fonticola</name>
    <dbReference type="NCBI Taxonomy" id="47917"/>
    <lineage>
        <taxon>Bacteria</taxon>
        <taxon>Pseudomonadati</taxon>
        <taxon>Pseudomonadota</taxon>
        <taxon>Gammaproteobacteria</taxon>
        <taxon>Enterobacterales</taxon>
        <taxon>Yersiniaceae</taxon>
        <taxon>Serratia</taxon>
    </lineage>
</organism>
<protein>
    <submittedName>
        <fullName evidence="1">Uncharacterized protein</fullName>
    </submittedName>
</protein>
<dbReference type="AlphaFoldDB" id="A0A559T5U6"/>
<comment type="caution">
    <text evidence="1">The sequence shown here is derived from an EMBL/GenBank/DDBJ whole genome shotgun (WGS) entry which is preliminary data.</text>
</comment>
<reference evidence="1" key="2">
    <citation type="submission" date="2019-08" db="EMBL/GenBank/DDBJ databases">
        <title>Investigation of anaerobic lignin degradation for improved lignocellulosic biofuels.</title>
        <authorList>
            <person name="Deangelis K.PhD."/>
        </authorList>
    </citation>
    <scope>NUCLEOTIDE SEQUENCE [LARGE SCALE GENOMIC DNA]</scope>
    <source>
        <strain evidence="1">128R</strain>
    </source>
</reference>